<evidence type="ECO:0000313" key="1">
    <source>
        <dbReference type="EMBL" id="KAJ3498450.1"/>
    </source>
</evidence>
<reference evidence="1" key="1">
    <citation type="submission" date="2022-07" db="EMBL/GenBank/DDBJ databases">
        <title>Genome Sequence of Lecanicillium saksenae.</title>
        <authorList>
            <person name="Buettner E."/>
        </authorList>
    </citation>
    <scope>NUCLEOTIDE SEQUENCE</scope>
    <source>
        <strain evidence="1">VT-O1</strain>
    </source>
</reference>
<comment type="caution">
    <text evidence="1">The sequence shown here is derived from an EMBL/GenBank/DDBJ whole genome shotgun (WGS) entry which is preliminary data.</text>
</comment>
<sequence>MSDAVNSRWRASSNGAMAGGANWDGTTTNLTLADHGIAKAAADMCFSDVLKATYRTTTVSTVFCVYGESAWNWAEKGCQSYENQGWTGTGKCVLRVIATIGSTLGITAATANFLFAGVETAAATHVLEWVWNQLPGGTRHRRDACGPYPNENKPLESMYQMFDNQQVRVECRHTCKNQYPADEDVIEAFSTIANVMANDQLNFARVKFGTSDGALEQMYCEIAVNSDTPDYSCMHTADRGFCEPFN</sequence>
<proteinExistence type="predicted"/>
<keyword evidence="2" id="KW-1185">Reference proteome</keyword>
<name>A0ACC1R8T0_9HYPO</name>
<organism evidence="1 2">
    <name type="scientific">Lecanicillium saksenae</name>
    <dbReference type="NCBI Taxonomy" id="468837"/>
    <lineage>
        <taxon>Eukaryota</taxon>
        <taxon>Fungi</taxon>
        <taxon>Dikarya</taxon>
        <taxon>Ascomycota</taxon>
        <taxon>Pezizomycotina</taxon>
        <taxon>Sordariomycetes</taxon>
        <taxon>Hypocreomycetidae</taxon>
        <taxon>Hypocreales</taxon>
        <taxon>Cordycipitaceae</taxon>
        <taxon>Lecanicillium</taxon>
    </lineage>
</organism>
<gene>
    <name evidence="1" type="ORF">NLG97_g1111</name>
</gene>
<evidence type="ECO:0000313" key="2">
    <source>
        <dbReference type="Proteomes" id="UP001148737"/>
    </source>
</evidence>
<dbReference type="EMBL" id="JANAKD010000050">
    <property type="protein sequence ID" value="KAJ3498450.1"/>
    <property type="molecule type" value="Genomic_DNA"/>
</dbReference>
<dbReference type="Proteomes" id="UP001148737">
    <property type="component" value="Unassembled WGS sequence"/>
</dbReference>
<protein>
    <submittedName>
        <fullName evidence="1">Uncharacterized protein</fullName>
    </submittedName>
</protein>
<accession>A0ACC1R8T0</accession>